<evidence type="ECO:0000256" key="2">
    <source>
        <dbReference type="ARBA" id="ARBA00022475"/>
    </source>
</evidence>
<dbReference type="HAMAP" id="MF_00188">
    <property type="entry name" value="Pept_M48_protease_HtpX"/>
    <property type="match status" value="1"/>
</dbReference>
<organism evidence="13 14">
    <name type="scientific">Actinomadura madurae</name>
    <dbReference type="NCBI Taxonomy" id="1993"/>
    <lineage>
        <taxon>Bacteria</taxon>
        <taxon>Bacillati</taxon>
        <taxon>Actinomycetota</taxon>
        <taxon>Actinomycetes</taxon>
        <taxon>Streptosporangiales</taxon>
        <taxon>Thermomonosporaceae</taxon>
        <taxon>Actinomadura</taxon>
    </lineage>
</organism>
<feature type="binding site" evidence="11">
    <location>
        <position position="220"/>
    </location>
    <ligand>
        <name>Zn(2+)</name>
        <dbReference type="ChEBI" id="CHEBI:29105"/>
        <note>catalytic</note>
    </ligand>
</feature>
<keyword evidence="9 11" id="KW-0482">Metalloprotease</keyword>
<dbReference type="InterPro" id="IPR022919">
    <property type="entry name" value="Pept_M48_protease_HtpX"/>
</dbReference>
<evidence type="ECO:0000256" key="1">
    <source>
        <dbReference type="ARBA" id="ARBA00009779"/>
    </source>
</evidence>
<keyword evidence="5 11" id="KW-0479">Metal-binding</keyword>
<evidence type="ECO:0000256" key="10">
    <source>
        <dbReference type="ARBA" id="ARBA00023136"/>
    </source>
</evidence>
<comment type="subcellular location">
    <subcellularLocation>
        <location evidence="11">Cell membrane</location>
        <topology evidence="11">Multi-pass membrane protein</topology>
    </subcellularLocation>
</comment>
<dbReference type="OrthoDB" id="15218at2"/>
<dbReference type="Gene3D" id="3.30.2010.10">
    <property type="entry name" value="Metalloproteases ('zincins'), catalytic domain"/>
    <property type="match status" value="1"/>
</dbReference>
<keyword evidence="13" id="KW-0346">Stress response</keyword>
<keyword evidence="4 11" id="KW-0812">Transmembrane</keyword>
<evidence type="ECO:0000256" key="5">
    <source>
        <dbReference type="ARBA" id="ARBA00022723"/>
    </source>
</evidence>
<dbReference type="RefSeq" id="WP_021599182.1">
    <property type="nucleotide sequence ID" value="NZ_CP083237.1"/>
</dbReference>
<keyword evidence="8 11" id="KW-1133">Transmembrane helix</keyword>
<accession>A0A1I4WZ75</accession>
<dbReference type="AlphaFoldDB" id="A0A1I4WZ75"/>
<keyword evidence="2 11" id="KW-1003">Cell membrane</keyword>
<feature type="transmembrane region" description="Helical" evidence="11">
    <location>
        <begin position="152"/>
        <end position="172"/>
    </location>
</feature>
<evidence type="ECO:0000256" key="11">
    <source>
        <dbReference type="HAMAP-Rule" id="MF_00188"/>
    </source>
</evidence>
<dbReference type="InterPro" id="IPR001915">
    <property type="entry name" value="Peptidase_M48"/>
</dbReference>
<feature type="binding site" evidence="11">
    <location>
        <position position="146"/>
    </location>
    <ligand>
        <name>Zn(2+)</name>
        <dbReference type="ChEBI" id="CHEBI:29105"/>
        <note>catalytic</note>
    </ligand>
</feature>
<evidence type="ECO:0000313" key="13">
    <source>
        <dbReference type="EMBL" id="SFN18446.1"/>
    </source>
</evidence>
<dbReference type="GeneID" id="99656420"/>
<dbReference type="GO" id="GO:0006508">
    <property type="term" value="P:proteolysis"/>
    <property type="evidence" value="ECO:0007669"/>
    <property type="project" value="UniProtKB-KW"/>
</dbReference>
<evidence type="ECO:0000256" key="8">
    <source>
        <dbReference type="ARBA" id="ARBA00022989"/>
    </source>
</evidence>
<comment type="similarity">
    <text evidence="1 11">Belongs to the peptidase M48B family.</text>
</comment>
<evidence type="ECO:0000259" key="12">
    <source>
        <dbReference type="Pfam" id="PF01435"/>
    </source>
</evidence>
<protein>
    <recommendedName>
        <fullName evidence="11">Protease HtpX homolog</fullName>
        <ecNumber evidence="11">3.4.24.-</ecNumber>
    </recommendedName>
</protein>
<feature type="active site" evidence="11">
    <location>
        <position position="143"/>
    </location>
</feature>
<dbReference type="Proteomes" id="UP000183413">
    <property type="component" value="Unassembled WGS sequence"/>
</dbReference>
<keyword evidence="7 11" id="KW-0862">Zinc</keyword>
<comment type="cofactor">
    <cofactor evidence="11">
        <name>Zn(2+)</name>
        <dbReference type="ChEBI" id="CHEBI:29105"/>
    </cofactor>
    <text evidence="11">Binds 1 zinc ion per subunit.</text>
</comment>
<feature type="transmembrane region" description="Helical" evidence="11">
    <location>
        <begin position="41"/>
        <end position="59"/>
    </location>
</feature>
<evidence type="ECO:0000256" key="4">
    <source>
        <dbReference type="ARBA" id="ARBA00022692"/>
    </source>
</evidence>
<dbReference type="NCBIfam" id="NF002669">
    <property type="entry name" value="PRK02391.1"/>
    <property type="match status" value="1"/>
</dbReference>
<feature type="binding site" evidence="11">
    <location>
        <position position="142"/>
    </location>
    <ligand>
        <name>Zn(2+)</name>
        <dbReference type="ChEBI" id="CHEBI:29105"/>
        <note>catalytic</note>
    </ligand>
</feature>
<dbReference type="PANTHER" id="PTHR43221:SF2">
    <property type="entry name" value="PROTEASE HTPX HOMOLOG"/>
    <property type="match status" value="1"/>
</dbReference>
<evidence type="ECO:0000256" key="7">
    <source>
        <dbReference type="ARBA" id="ARBA00022833"/>
    </source>
</evidence>
<evidence type="ECO:0000256" key="3">
    <source>
        <dbReference type="ARBA" id="ARBA00022670"/>
    </source>
</evidence>
<name>A0A1I4WZ75_9ACTN</name>
<sequence length="305" mass="32928">MAKTRYASDRGLTSRMLVTMFLLGLVYVVFVGAFFVFVPEWAGVALAVAVIFLIAQYFFSDRMTLFAMHGRVVTPEEAPELHGVIDRICAMSDAPKPRVAIADTDVPNAFATGRNQKKAVVCVTTGLLRRLDPVELEGVLAHEMAHVAHRDVAVMTIASFLGICAGLITRFGLQWGLWGGFGRRSNDQNTGLILLAVVAASALAYAVSFLLTRALSRYRELSADRAAALLTGRPSALASALTKVTGEIARIPTNDLRSAQAFNAFFFTPAFGKGFSVSSLFSTHPTLDKRLAQLSKISAQLSRGV</sequence>
<keyword evidence="10 11" id="KW-0472">Membrane</keyword>
<evidence type="ECO:0000256" key="6">
    <source>
        <dbReference type="ARBA" id="ARBA00022801"/>
    </source>
</evidence>
<keyword evidence="14" id="KW-1185">Reference proteome</keyword>
<proteinExistence type="inferred from homology"/>
<gene>
    <name evidence="11" type="primary">htpX</name>
    <name evidence="13" type="ORF">SAMN04489713_101575</name>
</gene>
<dbReference type="EMBL" id="FOVH01000001">
    <property type="protein sequence ID" value="SFN18446.1"/>
    <property type="molecule type" value="Genomic_DNA"/>
</dbReference>
<dbReference type="InterPro" id="IPR050083">
    <property type="entry name" value="HtpX_protease"/>
</dbReference>
<dbReference type="eggNOG" id="COG0501">
    <property type="taxonomic scope" value="Bacteria"/>
</dbReference>
<dbReference type="EC" id="3.4.24.-" evidence="11"/>
<dbReference type="GO" id="GO:0004222">
    <property type="term" value="F:metalloendopeptidase activity"/>
    <property type="evidence" value="ECO:0007669"/>
    <property type="project" value="UniProtKB-UniRule"/>
</dbReference>
<reference evidence="13 14" key="1">
    <citation type="submission" date="2016-10" db="EMBL/GenBank/DDBJ databases">
        <authorList>
            <person name="de Groot N.N."/>
        </authorList>
    </citation>
    <scope>NUCLEOTIDE SEQUENCE [LARGE SCALE GENOMIC DNA]</scope>
    <source>
        <strain evidence="13 14">DSM 43067</strain>
    </source>
</reference>
<feature type="transmembrane region" description="Helical" evidence="11">
    <location>
        <begin position="12"/>
        <end position="35"/>
    </location>
</feature>
<dbReference type="PANTHER" id="PTHR43221">
    <property type="entry name" value="PROTEASE HTPX"/>
    <property type="match status" value="1"/>
</dbReference>
<dbReference type="GO" id="GO:0008270">
    <property type="term" value="F:zinc ion binding"/>
    <property type="evidence" value="ECO:0007669"/>
    <property type="project" value="UniProtKB-UniRule"/>
</dbReference>
<evidence type="ECO:0000313" key="14">
    <source>
        <dbReference type="Proteomes" id="UP000183413"/>
    </source>
</evidence>
<dbReference type="Pfam" id="PF01435">
    <property type="entry name" value="Peptidase_M48"/>
    <property type="match status" value="1"/>
</dbReference>
<feature type="domain" description="Peptidase M48" evidence="12">
    <location>
        <begin position="76"/>
        <end position="297"/>
    </location>
</feature>
<dbReference type="STRING" id="1993.SAMN04489713_101575"/>
<keyword evidence="6 11" id="KW-0378">Hydrolase</keyword>
<feature type="transmembrane region" description="Helical" evidence="11">
    <location>
        <begin position="192"/>
        <end position="211"/>
    </location>
</feature>
<keyword evidence="3 11" id="KW-0645">Protease</keyword>
<dbReference type="CDD" id="cd07327">
    <property type="entry name" value="M48B_HtpX_like"/>
    <property type="match status" value="1"/>
</dbReference>
<dbReference type="InParanoid" id="A0A1I4WZ75"/>
<dbReference type="GO" id="GO:0005886">
    <property type="term" value="C:plasma membrane"/>
    <property type="evidence" value="ECO:0007669"/>
    <property type="project" value="UniProtKB-SubCell"/>
</dbReference>
<evidence type="ECO:0000256" key="9">
    <source>
        <dbReference type="ARBA" id="ARBA00023049"/>
    </source>
</evidence>